<evidence type="ECO:0000313" key="1">
    <source>
        <dbReference type="EMBL" id="GAG15033.1"/>
    </source>
</evidence>
<gene>
    <name evidence="1" type="ORF">S01H1_55947</name>
</gene>
<sequence length="257" mass="27749">EQALDYGNFFKKRSSIEQTYQEKVEVDTFSVWPGPMVEVEEGGAVFDPTSIYFDKQTYENKMVIKESSRIEPLLVQSNLSPEDLNKIMTENAQEVLGQYSPEDFLPSSEEMNSITQEIIDQVSSELSQEISEALTNTLTGELIATIVAEAGAGAGASAGISAELGNQIGFIIAEEMPAELNALFTVEISINLPDILANLNIDSSLTLGDLLSGNLPSGSTLQNIDGLDIVLSGDLANLVPNLDALLNLNLSNFIPED</sequence>
<proteinExistence type="predicted"/>
<comment type="caution">
    <text evidence="1">The sequence shown here is derived from an EMBL/GenBank/DDBJ whole genome shotgun (WGS) entry which is preliminary data.</text>
</comment>
<dbReference type="AlphaFoldDB" id="X0VRF4"/>
<protein>
    <submittedName>
        <fullName evidence="1">Uncharacterized protein</fullName>
    </submittedName>
</protein>
<organism evidence="1">
    <name type="scientific">marine sediment metagenome</name>
    <dbReference type="NCBI Taxonomy" id="412755"/>
    <lineage>
        <taxon>unclassified sequences</taxon>
        <taxon>metagenomes</taxon>
        <taxon>ecological metagenomes</taxon>
    </lineage>
</organism>
<name>X0VRF4_9ZZZZ</name>
<dbReference type="EMBL" id="BARS01036389">
    <property type="protein sequence ID" value="GAG15033.1"/>
    <property type="molecule type" value="Genomic_DNA"/>
</dbReference>
<feature type="non-terminal residue" evidence="1">
    <location>
        <position position="1"/>
    </location>
</feature>
<accession>X0VRF4</accession>
<reference evidence="1" key="1">
    <citation type="journal article" date="2014" name="Front. Microbiol.">
        <title>High frequency of phylogenetically diverse reductive dehalogenase-homologous genes in deep subseafloor sedimentary metagenomes.</title>
        <authorList>
            <person name="Kawai M."/>
            <person name="Futagami T."/>
            <person name="Toyoda A."/>
            <person name="Takaki Y."/>
            <person name="Nishi S."/>
            <person name="Hori S."/>
            <person name="Arai W."/>
            <person name="Tsubouchi T."/>
            <person name="Morono Y."/>
            <person name="Uchiyama I."/>
            <person name="Ito T."/>
            <person name="Fujiyama A."/>
            <person name="Inagaki F."/>
            <person name="Takami H."/>
        </authorList>
    </citation>
    <scope>NUCLEOTIDE SEQUENCE</scope>
    <source>
        <strain evidence="1">Expedition CK06-06</strain>
    </source>
</reference>
<feature type="non-terminal residue" evidence="1">
    <location>
        <position position="257"/>
    </location>
</feature>